<organism evidence="2 3">
    <name type="scientific">Chrysochromulina tobinii</name>
    <dbReference type="NCBI Taxonomy" id="1460289"/>
    <lineage>
        <taxon>Eukaryota</taxon>
        <taxon>Haptista</taxon>
        <taxon>Haptophyta</taxon>
        <taxon>Prymnesiophyceae</taxon>
        <taxon>Prymnesiales</taxon>
        <taxon>Chrysochromulinaceae</taxon>
        <taxon>Chrysochromulina</taxon>
    </lineage>
</organism>
<reference evidence="3" key="1">
    <citation type="journal article" date="2015" name="PLoS Genet.">
        <title>Genome Sequence and Transcriptome Analyses of Chrysochromulina tobin: Metabolic Tools for Enhanced Algal Fitness in the Prominent Order Prymnesiales (Haptophyceae).</title>
        <authorList>
            <person name="Hovde B.T."/>
            <person name="Deodato C.R."/>
            <person name="Hunsperger H.M."/>
            <person name="Ryken S.A."/>
            <person name="Yost W."/>
            <person name="Jha R.K."/>
            <person name="Patterson J."/>
            <person name="Monnat R.J. Jr."/>
            <person name="Barlow S.B."/>
            <person name="Starkenburg S.R."/>
            <person name="Cattolico R.A."/>
        </authorList>
    </citation>
    <scope>NUCLEOTIDE SEQUENCE</scope>
    <source>
        <strain evidence="3">CCMP291</strain>
    </source>
</reference>
<evidence type="ECO:0000313" key="3">
    <source>
        <dbReference type="Proteomes" id="UP000037460"/>
    </source>
</evidence>
<sequence>MMRLLHVCLSDELFSEFLQRDKKLTRTQLDGKAKNSFWHSAAIIFCDPSKTYDLIDFPGVESDRYANLKAGLLPTTYALTAEKAKKEFGDFRTLLTKIYTRFKQSGEGDDVDEEKTAQEMQEGATKPHGSSAAAS</sequence>
<comment type="caution">
    <text evidence="2">The sequence shown here is derived from an EMBL/GenBank/DDBJ whole genome shotgun (WGS) entry which is preliminary data.</text>
</comment>
<dbReference type="Proteomes" id="UP000037460">
    <property type="component" value="Unassembled WGS sequence"/>
</dbReference>
<keyword evidence="3" id="KW-1185">Reference proteome</keyword>
<proteinExistence type="predicted"/>
<dbReference type="AlphaFoldDB" id="A0A0M0K236"/>
<protein>
    <submittedName>
        <fullName evidence="2">Uncharacterized protein</fullName>
    </submittedName>
</protein>
<gene>
    <name evidence="2" type="ORF">Ctob_016151</name>
</gene>
<evidence type="ECO:0000256" key="1">
    <source>
        <dbReference type="SAM" id="MobiDB-lite"/>
    </source>
</evidence>
<dbReference type="EMBL" id="JWZX01001716">
    <property type="protein sequence ID" value="KOO32647.1"/>
    <property type="molecule type" value="Genomic_DNA"/>
</dbReference>
<accession>A0A0M0K236</accession>
<feature type="region of interest" description="Disordered" evidence="1">
    <location>
        <begin position="105"/>
        <end position="135"/>
    </location>
</feature>
<evidence type="ECO:0000313" key="2">
    <source>
        <dbReference type="EMBL" id="KOO32647.1"/>
    </source>
</evidence>
<name>A0A0M0K236_9EUKA</name>